<evidence type="ECO:0000256" key="1">
    <source>
        <dbReference type="SAM" id="SignalP"/>
    </source>
</evidence>
<reference evidence="3" key="1">
    <citation type="journal article" date="2019" name="Int. J. Syst. Evol. Microbiol.">
        <title>The Global Catalogue of Microorganisms (GCM) 10K type strain sequencing project: providing services to taxonomists for standard genome sequencing and annotation.</title>
        <authorList>
            <consortium name="The Broad Institute Genomics Platform"/>
            <consortium name="The Broad Institute Genome Sequencing Center for Infectious Disease"/>
            <person name="Wu L."/>
            <person name="Ma J."/>
        </authorList>
    </citation>
    <scope>NUCLEOTIDE SEQUENCE [LARGE SCALE GENOMIC DNA]</scope>
    <source>
        <strain evidence="3">TISTR 2562</strain>
    </source>
</reference>
<name>A0ABW5U204_9RHOB</name>
<dbReference type="Proteomes" id="UP001597474">
    <property type="component" value="Unassembled WGS sequence"/>
</dbReference>
<feature type="chain" id="PRO_5046715902" evidence="1">
    <location>
        <begin position="20"/>
        <end position="120"/>
    </location>
</feature>
<dbReference type="Pfam" id="PF09923">
    <property type="entry name" value="DUF2155"/>
    <property type="match status" value="1"/>
</dbReference>
<proteinExistence type="predicted"/>
<organism evidence="2 3">
    <name type="scientific">Sulfitobacter aestuarii</name>
    <dbReference type="NCBI Taxonomy" id="2161676"/>
    <lineage>
        <taxon>Bacteria</taxon>
        <taxon>Pseudomonadati</taxon>
        <taxon>Pseudomonadota</taxon>
        <taxon>Alphaproteobacteria</taxon>
        <taxon>Rhodobacterales</taxon>
        <taxon>Roseobacteraceae</taxon>
        <taxon>Sulfitobacter</taxon>
    </lineage>
</organism>
<dbReference type="RefSeq" id="WP_386373988.1">
    <property type="nucleotide sequence ID" value="NZ_JBHUMP010000007.1"/>
</dbReference>
<evidence type="ECO:0000313" key="2">
    <source>
        <dbReference type="EMBL" id="MFD2739921.1"/>
    </source>
</evidence>
<sequence length="120" mass="12803">MRKFLIALSLLAAPLSLQAQEQIASAPAGLLRALDKTSGHTVDLEVTTGQAVSLGTLSIRMSDCRYPAGNPAGNAYAALQISEQGNENPIFSGWMIASAPALNALEHQRYDVWVMRCTTS</sequence>
<dbReference type="InterPro" id="IPR019225">
    <property type="entry name" value="DUF2155"/>
</dbReference>
<keyword evidence="1" id="KW-0732">Signal</keyword>
<accession>A0ABW5U204</accession>
<comment type="caution">
    <text evidence="2">The sequence shown here is derived from an EMBL/GenBank/DDBJ whole genome shotgun (WGS) entry which is preliminary data.</text>
</comment>
<evidence type="ECO:0000313" key="3">
    <source>
        <dbReference type="Proteomes" id="UP001597474"/>
    </source>
</evidence>
<gene>
    <name evidence="2" type="ORF">ACFSUD_10100</name>
</gene>
<keyword evidence="3" id="KW-1185">Reference proteome</keyword>
<feature type="signal peptide" evidence="1">
    <location>
        <begin position="1"/>
        <end position="19"/>
    </location>
</feature>
<protein>
    <submittedName>
        <fullName evidence="2">DUF2155 domain-containing protein</fullName>
    </submittedName>
</protein>
<dbReference type="EMBL" id="JBHUMP010000007">
    <property type="protein sequence ID" value="MFD2739921.1"/>
    <property type="molecule type" value="Genomic_DNA"/>
</dbReference>